<comment type="caution">
    <text evidence="1">The sequence shown here is derived from an EMBL/GenBank/DDBJ whole genome shotgun (WGS) entry which is preliminary data.</text>
</comment>
<protein>
    <submittedName>
        <fullName evidence="1">Uncharacterized protein</fullName>
    </submittedName>
</protein>
<organism evidence="1 2">
    <name type="scientific">Amblyomma americanum</name>
    <name type="common">Lone star tick</name>
    <dbReference type="NCBI Taxonomy" id="6943"/>
    <lineage>
        <taxon>Eukaryota</taxon>
        <taxon>Metazoa</taxon>
        <taxon>Ecdysozoa</taxon>
        <taxon>Arthropoda</taxon>
        <taxon>Chelicerata</taxon>
        <taxon>Arachnida</taxon>
        <taxon>Acari</taxon>
        <taxon>Parasitiformes</taxon>
        <taxon>Ixodida</taxon>
        <taxon>Ixodoidea</taxon>
        <taxon>Ixodidae</taxon>
        <taxon>Amblyomminae</taxon>
        <taxon>Amblyomma</taxon>
    </lineage>
</organism>
<proteinExistence type="predicted"/>
<accession>A0AAQ4EG89</accession>
<name>A0AAQ4EG89_AMBAM</name>
<evidence type="ECO:0000313" key="1">
    <source>
        <dbReference type="EMBL" id="KAK8773523.1"/>
    </source>
</evidence>
<dbReference type="EMBL" id="JARKHS020016763">
    <property type="protein sequence ID" value="KAK8773523.1"/>
    <property type="molecule type" value="Genomic_DNA"/>
</dbReference>
<keyword evidence="2" id="KW-1185">Reference proteome</keyword>
<dbReference type="Proteomes" id="UP001321473">
    <property type="component" value="Unassembled WGS sequence"/>
</dbReference>
<gene>
    <name evidence="1" type="ORF">V5799_011942</name>
</gene>
<dbReference type="AlphaFoldDB" id="A0AAQ4EG89"/>
<reference evidence="1 2" key="1">
    <citation type="journal article" date="2023" name="Arcadia Sci">
        <title>De novo assembly of a long-read Amblyomma americanum tick genome.</title>
        <authorList>
            <person name="Chou S."/>
            <person name="Poskanzer K.E."/>
            <person name="Rollins M."/>
            <person name="Thuy-Boun P.S."/>
        </authorList>
    </citation>
    <scope>NUCLEOTIDE SEQUENCE [LARGE SCALE GENOMIC DNA]</scope>
    <source>
        <strain evidence="1">F_SG_1</strain>
        <tissue evidence="1">Salivary glands</tissue>
    </source>
</reference>
<sequence length="97" mass="11316">MHRFALCWDCAVFSKKVEVAKPLSDITFKTTDPNGRQGFKRKRSYDPCPNGKPSDAGCFRKKLQNVFPRALWLRYNKEATEQVFFPIVLQIFMQIIT</sequence>
<evidence type="ECO:0000313" key="2">
    <source>
        <dbReference type="Proteomes" id="UP001321473"/>
    </source>
</evidence>